<reference evidence="2" key="1">
    <citation type="journal article" date="2020" name="mSystems">
        <title>Genome- and Community-Level Interaction Insights into Carbon Utilization and Element Cycling Functions of Hydrothermarchaeota in Hydrothermal Sediment.</title>
        <authorList>
            <person name="Zhou Z."/>
            <person name="Liu Y."/>
            <person name="Xu W."/>
            <person name="Pan J."/>
            <person name="Luo Z.H."/>
            <person name="Li M."/>
        </authorList>
    </citation>
    <scope>NUCLEOTIDE SEQUENCE [LARGE SCALE GENOMIC DNA]</scope>
    <source>
        <strain evidence="2">SpSt-339</strain>
    </source>
</reference>
<feature type="compositionally biased region" description="Basic and acidic residues" evidence="1">
    <location>
        <begin position="69"/>
        <end position="81"/>
    </location>
</feature>
<evidence type="ECO:0000256" key="1">
    <source>
        <dbReference type="SAM" id="MobiDB-lite"/>
    </source>
</evidence>
<name>A0A7C2P2X6_9PLAN</name>
<sequence>MLATTLTPVDDQIGQLRAKMVAADRDQARAINRQILHRLATRIHYLEAELALIYGGGNPRPAIQTPAAPHRDQREERGRPA</sequence>
<protein>
    <submittedName>
        <fullName evidence="2">Uncharacterized protein</fullName>
    </submittedName>
</protein>
<dbReference type="AlphaFoldDB" id="A0A7C2P2X6"/>
<feature type="region of interest" description="Disordered" evidence="1">
    <location>
        <begin position="57"/>
        <end position="81"/>
    </location>
</feature>
<accession>A0A7C2P2X6</accession>
<organism evidence="2">
    <name type="scientific">Schlesneria paludicola</name>
    <dbReference type="NCBI Taxonomy" id="360056"/>
    <lineage>
        <taxon>Bacteria</taxon>
        <taxon>Pseudomonadati</taxon>
        <taxon>Planctomycetota</taxon>
        <taxon>Planctomycetia</taxon>
        <taxon>Planctomycetales</taxon>
        <taxon>Planctomycetaceae</taxon>
        <taxon>Schlesneria</taxon>
    </lineage>
</organism>
<comment type="caution">
    <text evidence="2">The sequence shown here is derived from an EMBL/GenBank/DDBJ whole genome shotgun (WGS) entry which is preliminary data.</text>
</comment>
<dbReference type="EMBL" id="DSOK01000193">
    <property type="protein sequence ID" value="HEN15133.1"/>
    <property type="molecule type" value="Genomic_DNA"/>
</dbReference>
<gene>
    <name evidence="2" type="ORF">ENQ76_06660</name>
</gene>
<proteinExistence type="predicted"/>
<evidence type="ECO:0000313" key="2">
    <source>
        <dbReference type="EMBL" id="HEN15133.1"/>
    </source>
</evidence>